<gene>
    <name evidence="1" type="ORF">BCR37DRAFT_380417</name>
</gene>
<dbReference type="EMBL" id="MCFI01000011">
    <property type="protein sequence ID" value="ORY81517.1"/>
    <property type="molecule type" value="Genomic_DNA"/>
</dbReference>
<dbReference type="Proteomes" id="UP000193685">
    <property type="component" value="Unassembled WGS sequence"/>
</dbReference>
<comment type="caution">
    <text evidence="1">The sequence shown here is derived from an EMBL/GenBank/DDBJ whole genome shotgun (WGS) entry which is preliminary data.</text>
</comment>
<reference evidence="1 2" key="1">
    <citation type="submission" date="2016-07" db="EMBL/GenBank/DDBJ databases">
        <title>Pervasive Adenine N6-methylation of Active Genes in Fungi.</title>
        <authorList>
            <consortium name="DOE Joint Genome Institute"/>
            <person name="Mondo S.J."/>
            <person name="Dannebaum R.O."/>
            <person name="Kuo R.C."/>
            <person name="Labutti K."/>
            <person name="Haridas S."/>
            <person name="Kuo A."/>
            <person name="Salamov A."/>
            <person name="Ahrendt S.R."/>
            <person name="Lipzen A."/>
            <person name="Sullivan W."/>
            <person name="Andreopoulos W.B."/>
            <person name="Clum A."/>
            <person name="Lindquist E."/>
            <person name="Daum C."/>
            <person name="Ramamoorthy G.K."/>
            <person name="Gryganskyi A."/>
            <person name="Culley D."/>
            <person name="Magnuson J.K."/>
            <person name="James T.Y."/>
            <person name="O'Malley M.A."/>
            <person name="Stajich J.E."/>
            <person name="Spatafora J.W."/>
            <person name="Visel A."/>
            <person name="Grigoriev I.V."/>
        </authorList>
    </citation>
    <scope>NUCLEOTIDE SEQUENCE [LARGE SCALE GENOMIC DNA]</scope>
    <source>
        <strain evidence="1 2">12-1054</strain>
    </source>
</reference>
<evidence type="ECO:0000313" key="2">
    <source>
        <dbReference type="Proteomes" id="UP000193685"/>
    </source>
</evidence>
<feature type="non-terminal residue" evidence="1">
    <location>
        <position position="414"/>
    </location>
</feature>
<name>A0A1Y2FD30_PROLT</name>
<dbReference type="OrthoDB" id="2537245at2759"/>
<dbReference type="RefSeq" id="XP_040724893.1">
    <property type="nucleotide sequence ID" value="XM_040869486.1"/>
</dbReference>
<proteinExistence type="predicted"/>
<dbReference type="OMA" id="MLNACML"/>
<protein>
    <submittedName>
        <fullName evidence="1">Uncharacterized protein</fullName>
    </submittedName>
</protein>
<organism evidence="1 2">
    <name type="scientific">Protomyces lactucae-debilis</name>
    <dbReference type="NCBI Taxonomy" id="2754530"/>
    <lineage>
        <taxon>Eukaryota</taxon>
        <taxon>Fungi</taxon>
        <taxon>Dikarya</taxon>
        <taxon>Ascomycota</taxon>
        <taxon>Taphrinomycotina</taxon>
        <taxon>Taphrinomycetes</taxon>
        <taxon>Taphrinales</taxon>
        <taxon>Protomycetaceae</taxon>
        <taxon>Protomyces</taxon>
    </lineage>
</organism>
<dbReference type="AlphaFoldDB" id="A0A1Y2FD30"/>
<evidence type="ECO:0000313" key="1">
    <source>
        <dbReference type="EMBL" id="ORY81517.1"/>
    </source>
</evidence>
<dbReference type="STRING" id="56484.A0A1Y2FD30"/>
<dbReference type="GeneID" id="63786085"/>
<accession>A0A1Y2FD30</accession>
<sequence>MSLRKIWPSSSGRSDVLRPTEVTAGVLPRDYYLTCIETTPPPYISRSAFVSDSLVEHLMRHKKDSALGCKFETGNSPFDSITNMEGAMHTFVTAIVPAAMHGDYVFDQRHKVQVFQLQTSNQQQARDVLVSAMVHPDFEDDNVMLRACALREAPIKGEQWPADEGPLNTKTKQDSRAREAYDERLRLHLVANMVHAQGLPARTSIGESIRSVSQTIAKLNTMISDGKCTVLAFVDCFVSSSSGEVLSCEMLFRTAVEQVRNEFRLLEQICPQGYVYTYDPPSIFAQSLDARLIVRMHIAALAYVSNSMELKRMRGFCFNDYADPEALPLCTSALQNQLHIRVVSKGSLFSTSTRHYEPGTWAEGALLVVHNNSDAFGQNIETESGMSSMDSAIGSYSSAAASLHRQRVDLLSRL</sequence>
<keyword evidence="2" id="KW-1185">Reference proteome</keyword>